<dbReference type="EMBL" id="WOTW01000055">
    <property type="protein sequence ID" value="MUP39641.1"/>
    <property type="molecule type" value="Genomic_DNA"/>
</dbReference>
<dbReference type="SUPFAM" id="SSF53756">
    <property type="entry name" value="UDP-Glycosyltransferase/glycogen phosphorylase"/>
    <property type="match status" value="1"/>
</dbReference>
<feature type="domain" description="Glycosyl transferase family 1" evidence="2">
    <location>
        <begin position="221"/>
        <end position="386"/>
    </location>
</feature>
<dbReference type="InterPro" id="IPR001296">
    <property type="entry name" value="Glyco_trans_1"/>
</dbReference>
<dbReference type="PANTHER" id="PTHR12526:SF630">
    <property type="entry name" value="GLYCOSYLTRANSFERASE"/>
    <property type="match status" value="1"/>
</dbReference>
<keyword evidence="3" id="KW-0808">Transferase</keyword>
<evidence type="ECO:0000313" key="6">
    <source>
        <dbReference type="Proteomes" id="UP000462449"/>
    </source>
</evidence>
<dbReference type="OrthoDB" id="9790710at2"/>
<evidence type="ECO:0000259" key="2">
    <source>
        <dbReference type="Pfam" id="PF00534"/>
    </source>
</evidence>
<keyword evidence="1" id="KW-1133">Transmembrane helix</keyword>
<keyword evidence="1" id="KW-0472">Membrane</keyword>
<organism evidence="3 6">
    <name type="scientific">Labilibaculum euxinus</name>
    <dbReference type="NCBI Taxonomy" id="2686357"/>
    <lineage>
        <taxon>Bacteria</taxon>
        <taxon>Pseudomonadati</taxon>
        <taxon>Bacteroidota</taxon>
        <taxon>Bacteroidia</taxon>
        <taxon>Marinilabiliales</taxon>
        <taxon>Marinifilaceae</taxon>
        <taxon>Labilibaculum</taxon>
    </lineage>
</organism>
<dbReference type="CDD" id="cd03801">
    <property type="entry name" value="GT4_PimA-like"/>
    <property type="match status" value="1"/>
</dbReference>
<name>A0A7M4DAG2_9BACT</name>
<feature type="transmembrane region" description="Helical" evidence="1">
    <location>
        <begin position="57"/>
        <end position="77"/>
    </location>
</feature>
<keyword evidence="1" id="KW-0812">Transmembrane</keyword>
<dbReference type="Gene3D" id="3.40.50.2000">
    <property type="entry name" value="Glycogen Phosphorylase B"/>
    <property type="match status" value="2"/>
</dbReference>
<comment type="caution">
    <text evidence="3">The sequence shown here is derived from an EMBL/GenBank/DDBJ whole genome shotgun (WGS) entry which is preliminary data.</text>
</comment>
<dbReference type="Proteomes" id="UP000285951">
    <property type="component" value="Unassembled WGS sequence"/>
</dbReference>
<dbReference type="RefSeq" id="WP_156197027.1">
    <property type="nucleotide sequence ID" value="NZ_QTZN02000055.1"/>
</dbReference>
<dbReference type="AlphaFoldDB" id="A0A7M4DAG2"/>
<dbReference type="Pfam" id="PF00534">
    <property type="entry name" value="Glycos_transf_1"/>
    <property type="match status" value="1"/>
</dbReference>
<proteinExistence type="predicted"/>
<reference evidence="4 5" key="1">
    <citation type="submission" date="2019-11" db="EMBL/GenBank/DDBJ databases">
        <title>Draft genome sequence of Labilibaculum sp. strain SYP isolated from Black Sea.</title>
        <authorList>
            <person name="Yadav S."/>
            <person name="Villanueva L."/>
        </authorList>
    </citation>
    <scope>NUCLEOTIDE SEQUENCE [LARGE SCALE GENOMIC DNA]</scope>
    <source>
        <strain evidence="4 5">44</strain>
    </source>
</reference>
<evidence type="ECO:0000313" key="3">
    <source>
        <dbReference type="EMBL" id="MUP39641.1"/>
    </source>
</evidence>
<accession>A0A7M4DAG2</accession>
<reference evidence="3 6" key="2">
    <citation type="submission" date="2019-12" db="EMBL/GenBank/DDBJ databases">
        <title>Draft genome sequence of Labilibaculum sp. strain 44 isolated from deep waters of Black Sea.</title>
        <authorList>
            <person name="Yadav S."/>
            <person name="Villanueva L."/>
        </authorList>
    </citation>
    <scope>NUCLEOTIDE SEQUENCE [LARGE SCALE GENOMIC DNA]</scope>
    <source>
        <strain evidence="3 6">44</strain>
    </source>
</reference>
<keyword evidence="5" id="KW-1185">Reference proteome</keyword>
<dbReference type="PANTHER" id="PTHR12526">
    <property type="entry name" value="GLYCOSYLTRANSFERASE"/>
    <property type="match status" value="1"/>
</dbReference>
<evidence type="ECO:0000313" key="5">
    <source>
        <dbReference type="Proteomes" id="UP000285951"/>
    </source>
</evidence>
<sequence>MIDCKSSKKKILVLTPIYIGEGIPKTFTPVVHYFAREWIKNGHDVRVIHNSAFYPRFFYFIAFFFSGIIASVTGTNVPTRRLSRFKYYVIDKVAVYRMPMFKIAPHLKFSQKRINKQTENIFNIINREGFEPDLIIGHWSNPQLELIYKLKNRIASCKTCLVMHDNGNTISRLYKKNYRKLIDSIDVWGYRSAPIKRSFEANFGKRNSSFMCFSGIPKNFTEHSNNKTFGDELKKFIFVGTLIRRKFPTKLIEAIDAVYEKKDFYINYVGEGNELKKMKALICKKELSHCVKLNGYLPRNKVQQLMIDSECFVMISKGEAYGLVYLEAMAAGCIVIASRNEGFDGVINHGENGFLCESGNEIELACIIRLINNLSSEEKKVISRNAFNTAKKLSDKNVAEDYLEFLSNEIK</sequence>
<evidence type="ECO:0000256" key="1">
    <source>
        <dbReference type="SAM" id="Phobius"/>
    </source>
</evidence>
<protein>
    <submittedName>
        <fullName evidence="3">Glycosyltransferase</fullName>
    </submittedName>
</protein>
<evidence type="ECO:0000313" key="4">
    <source>
        <dbReference type="EMBL" id="MVB08846.1"/>
    </source>
</evidence>
<dbReference type="EMBL" id="QTZN02000055">
    <property type="protein sequence ID" value="MVB08846.1"/>
    <property type="molecule type" value="Genomic_DNA"/>
</dbReference>
<gene>
    <name evidence="4" type="ORF">DWB62_017645</name>
    <name evidence="3" type="ORF">GNY23_17645</name>
</gene>
<dbReference type="Proteomes" id="UP000462449">
    <property type="component" value="Unassembled WGS sequence"/>
</dbReference>
<dbReference type="GO" id="GO:0016757">
    <property type="term" value="F:glycosyltransferase activity"/>
    <property type="evidence" value="ECO:0007669"/>
    <property type="project" value="InterPro"/>
</dbReference>